<proteinExistence type="predicted"/>
<dbReference type="Proteomes" id="UP000218615">
    <property type="component" value="Unassembled WGS sequence"/>
</dbReference>
<dbReference type="OrthoDB" id="147097at2157"/>
<sequence>MQSQKEQSQKEQFIEDYTLWIRSAAKDIAFALNQLKPEEVRNIITLSEQYLKEPGSMYGMDGLENARKLTPSKILLLSTDAVVFSQSIFLRMPSIFDYAVAMNRRYYLGSWYSIITLNRSYIKEASEKMLKYTLEHELLQKGIYEEALMKTETRKFTPEEKQKISDETLKKAIEKTGITSEELARENQLMLKISYTSPLVPKPFAESALYWFMEKNLEGFGDYGEASRTEKEDAIGKKLNSDFKEWLDFSVEVYKTFLSDIKKELNYMDYGYA</sequence>
<gene>
    <name evidence="1" type="ORF">MNV_980059</name>
</gene>
<evidence type="ECO:0000313" key="1">
    <source>
        <dbReference type="EMBL" id="SNQ62957.1"/>
    </source>
</evidence>
<name>A0A284VUT7_9EURY</name>
<dbReference type="RefSeq" id="WP_096207443.1">
    <property type="nucleotide sequence ID" value="NZ_FZMP01000249.1"/>
</dbReference>
<accession>A0A284VUT7</accession>
<evidence type="ECO:0000313" key="2">
    <source>
        <dbReference type="Proteomes" id="UP000218615"/>
    </source>
</evidence>
<keyword evidence="2" id="KW-1185">Reference proteome</keyword>
<protein>
    <submittedName>
        <fullName evidence="1">Uncharacterized protein</fullName>
    </submittedName>
</protein>
<dbReference type="AlphaFoldDB" id="A0A284VUT7"/>
<dbReference type="EMBL" id="FZMP01000249">
    <property type="protein sequence ID" value="SNQ62957.1"/>
    <property type="molecule type" value="Genomic_DNA"/>
</dbReference>
<reference evidence="2" key="1">
    <citation type="submission" date="2017-06" db="EMBL/GenBank/DDBJ databases">
        <authorList>
            <person name="Cremers G."/>
        </authorList>
    </citation>
    <scope>NUCLEOTIDE SEQUENCE [LARGE SCALE GENOMIC DNA]</scope>
</reference>
<organism evidence="1 2">
    <name type="scientific">Candidatus Methanoperedens nitratireducens</name>
    <dbReference type="NCBI Taxonomy" id="1392998"/>
    <lineage>
        <taxon>Archaea</taxon>
        <taxon>Methanobacteriati</taxon>
        <taxon>Methanobacteriota</taxon>
        <taxon>Stenosarchaea group</taxon>
        <taxon>Methanomicrobia</taxon>
        <taxon>Methanosarcinales</taxon>
        <taxon>ANME-2 cluster</taxon>
        <taxon>Candidatus Methanoperedentaceae</taxon>
        <taxon>Candidatus Methanoperedens</taxon>
    </lineage>
</organism>